<evidence type="ECO:0000256" key="3">
    <source>
        <dbReference type="ARBA" id="ARBA00022475"/>
    </source>
</evidence>
<accession>A0A376MIX9</accession>
<evidence type="ECO:0000256" key="4">
    <source>
        <dbReference type="ARBA" id="ARBA00022597"/>
    </source>
</evidence>
<keyword evidence="7 9" id="KW-1133">Transmembrane helix</keyword>
<evidence type="ECO:0000256" key="5">
    <source>
        <dbReference type="ARBA" id="ARBA00022683"/>
    </source>
</evidence>
<evidence type="ECO:0000256" key="1">
    <source>
        <dbReference type="ARBA" id="ARBA00004651"/>
    </source>
</evidence>
<dbReference type="Pfam" id="PF03613">
    <property type="entry name" value="EIID-AGA"/>
    <property type="match status" value="1"/>
</dbReference>
<keyword evidence="8 9" id="KW-0472">Membrane</keyword>
<dbReference type="InterPro" id="IPR050303">
    <property type="entry name" value="GatZ_KbaZ_carbometab"/>
</dbReference>
<protein>
    <submittedName>
        <fullName evidence="10">PTS system N-acetylgalactosamine-specific transporter subunit IID</fullName>
    </submittedName>
</protein>
<keyword evidence="5" id="KW-0598">Phosphotransferase system</keyword>
<dbReference type="GO" id="GO:0005886">
    <property type="term" value="C:plasma membrane"/>
    <property type="evidence" value="ECO:0007669"/>
    <property type="project" value="UniProtKB-SubCell"/>
</dbReference>
<keyword evidence="3" id="KW-1003">Cell membrane</keyword>
<evidence type="ECO:0000313" key="10">
    <source>
        <dbReference type="EMBL" id="STG50418.1"/>
    </source>
</evidence>
<gene>
    <name evidence="10" type="primary">agaD_2</name>
    <name evidence="10" type="ORF">NCTC11112_00824</name>
</gene>
<keyword evidence="2" id="KW-0813">Transport</keyword>
<sequence length="104" mass="11432">MKDNLEFINTHPNLVGFLMGLLISMEEKGENRDTIKGLKVALFGPIAGIGDAIFWFTLLPIYGGNLLIICQSGKPAGADSIFRRLPAYLFPASRLDPRRVIQSA</sequence>
<dbReference type="AlphaFoldDB" id="A0A376MIX9"/>
<dbReference type="PANTHER" id="PTHR32502:SF5">
    <property type="entry name" value="N-ACETYLGALACTOSAMINE PERMEASE IID COMPONENT-RELATED"/>
    <property type="match status" value="1"/>
</dbReference>
<keyword evidence="6 9" id="KW-0812">Transmembrane</keyword>
<evidence type="ECO:0000256" key="2">
    <source>
        <dbReference type="ARBA" id="ARBA00022448"/>
    </source>
</evidence>
<reference evidence="10 11" key="1">
    <citation type="submission" date="2018-06" db="EMBL/GenBank/DDBJ databases">
        <authorList>
            <consortium name="Pathogen Informatics"/>
            <person name="Doyle S."/>
        </authorList>
    </citation>
    <scope>NUCLEOTIDE SEQUENCE [LARGE SCALE GENOMIC DNA]</scope>
    <source>
        <strain evidence="10 11">NCTC11112</strain>
    </source>
</reference>
<evidence type="ECO:0000256" key="9">
    <source>
        <dbReference type="SAM" id="Phobius"/>
    </source>
</evidence>
<dbReference type="EMBL" id="UGAW01000001">
    <property type="protein sequence ID" value="STG50418.1"/>
    <property type="molecule type" value="Genomic_DNA"/>
</dbReference>
<name>A0A376MIX9_ECOLX</name>
<dbReference type="PROSITE" id="PS51108">
    <property type="entry name" value="PTS_EIID"/>
    <property type="match status" value="1"/>
</dbReference>
<feature type="transmembrane region" description="Helical" evidence="9">
    <location>
        <begin position="40"/>
        <end position="62"/>
    </location>
</feature>
<dbReference type="PANTHER" id="PTHR32502">
    <property type="entry name" value="N-ACETYLGALACTOSAMINE PERMEASE II COMPONENT-RELATED"/>
    <property type="match status" value="1"/>
</dbReference>
<evidence type="ECO:0000256" key="6">
    <source>
        <dbReference type="ARBA" id="ARBA00022692"/>
    </source>
</evidence>
<evidence type="ECO:0000313" key="11">
    <source>
        <dbReference type="Proteomes" id="UP000254817"/>
    </source>
</evidence>
<proteinExistence type="predicted"/>
<comment type="subcellular location">
    <subcellularLocation>
        <location evidence="1">Cell membrane</location>
        <topology evidence="1">Multi-pass membrane protein</topology>
    </subcellularLocation>
</comment>
<dbReference type="InterPro" id="IPR004704">
    <property type="entry name" value="PTS_IID_man"/>
</dbReference>
<evidence type="ECO:0000256" key="8">
    <source>
        <dbReference type="ARBA" id="ARBA00023136"/>
    </source>
</evidence>
<evidence type="ECO:0000256" key="7">
    <source>
        <dbReference type="ARBA" id="ARBA00022989"/>
    </source>
</evidence>
<keyword evidence="4" id="KW-0762">Sugar transport</keyword>
<organism evidence="10 11">
    <name type="scientific">Escherichia coli</name>
    <dbReference type="NCBI Taxonomy" id="562"/>
    <lineage>
        <taxon>Bacteria</taxon>
        <taxon>Pseudomonadati</taxon>
        <taxon>Pseudomonadota</taxon>
        <taxon>Gammaproteobacteria</taxon>
        <taxon>Enterobacterales</taxon>
        <taxon>Enterobacteriaceae</taxon>
        <taxon>Escherichia</taxon>
    </lineage>
</organism>
<dbReference type="GO" id="GO:0009401">
    <property type="term" value="P:phosphoenolpyruvate-dependent sugar phosphotransferase system"/>
    <property type="evidence" value="ECO:0007669"/>
    <property type="project" value="UniProtKB-KW"/>
</dbReference>
<dbReference type="Proteomes" id="UP000254817">
    <property type="component" value="Unassembled WGS sequence"/>
</dbReference>